<comment type="caution">
    <text evidence="1">The sequence shown here is derived from an EMBL/GenBank/DDBJ whole genome shotgun (WGS) entry which is preliminary data.</text>
</comment>
<dbReference type="Proteomes" id="UP001431783">
    <property type="component" value="Unassembled WGS sequence"/>
</dbReference>
<sequence>MTQKLFTKLIPDIFRCVHRKEGTKEIKRPSLAQTEVMSFYFWGHEFTANKSQWKQTVYSFRFFLADSRMDEIFILILFQSIHQEATEFNVCVRLQRRTIIVTEKSRLGECGTEL</sequence>
<gene>
    <name evidence="1" type="ORF">WA026_009611</name>
</gene>
<proteinExistence type="predicted"/>
<organism evidence="1 2">
    <name type="scientific">Henosepilachna vigintioctopunctata</name>
    <dbReference type="NCBI Taxonomy" id="420089"/>
    <lineage>
        <taxon>Eukaryota</taxon>
        <taxon>Metazoa</taxon>
        <taxon>Ecdysozoa</taxon>
        <taxon>Arthropoda</taxon>
        <taxon>Hexapoda</taxon>
        <taxon>Insecta</taxon>
        <taxon>Pterygota</taxon>
        <taxon>Neoptera</taxon>
        <taxon>Endopterygota</taxon>
        <taxon>Coleoptera</taxon>
        <taxon>Polyphaga</taxon>
        <taxon>Cucujiformia</taxon>
        <taxon>Coccinelloidea</taxon>
        <taxon>Coccinellidae</taxon>
        <taxon>Epilachninae</taxon>
        <taxon>Epilachnini</taxon>
        <taxon>Henosepilachna</taxon>
    </lineage>
</organism>
<evidence type="ECO:0000313" key="2">
    <source>
        <dbReference type="Proteomes" id="UP001431783"/>
    </source>
</evidence>
<reference evidence="1 2" key="1">
    <citation type="submission" date="2023-03" db="EMBL/GenBank/DDBJ databases">
        <title>Genome insight into feeding habits of ladybird beetles.</title>
        <authorList>
            <person name="Li H.-S."/>
            <person name="Huang Y.-H."/>
            <person name="Pang H."/>
        </authorList>
    </citation>
    <scope>NUCLEOTIDE SEQUENCE [LARGE SCALE GENOMIC DNA]</scope>
    <source>
        <strain evidence="1">SYSU_2023b</strain>
        <tissue evidence="1">Whole body</tissue>
    </source>
</reference>
<evidence type="ECO:0000313" key="1">
    <source>
        <dbReference type="EMBL" id="KAK9875826.1"/>
    </source>
</evidence>
<dbReference type="AlphaFoldDB" id="A0AAW1U5E2"/>
<dbReference type="EMBL" id="JARQZJ010000034">
    <property type="protein sequence ID" value="KAK9875826.1"/>
    <property type="molecule type" value="Genomic_DNA"/>
</dbReference>
<keyword evidence="2" id="KW-1185">Reference proteome</keyword>
<name>A0AAW1U5E2_9CUCU</name>
<protein>
    <submittedName>
        <fullName evidence="1">Uncharacterized protein</fullName>
    </submittedName>
</protein>
<accession>A0AAW1U5E2</accession>